<feature type="domain" description="PAC" evidence="7">
    <location>
        <begin position="260"/>
        <end position="312"/>
    </location>
</feature>
<evidence type="ECO:0000256" key="2">
    <source>
        <dbReference type="ARBA" id="ARBA00022777"/>
    </source>
</evidence>
<feature type="domain" description="PAS" evidence="6">
    <location>
        <begin position="70"/>
        <end position="140"/>
    </location>
</feature>
<organism evidence="8 9">
    <name type="scientific">Janthinobacterium lividum</name>
    <dbReference type="NCBI Taxonomy" id="29581"/>
    <lineage>
        <taxon>Bacteria</taxon>
        <taxon>Pseudomonadati</taxon>
        <taxon>Pseudomonadota</taxon>
        <taxon>Betaproteobacteria</taxon>
        <taxon>Burkholderiales</taxon>
        <taxon>Oxalobacteraceae</taxon>
        <taxon>Janthinobacterium</taxon>
    </lineage>
</organism>
<dbReference type="InterPro" id="IPR000014">
    <property type="entry name" value="PAS"/>
</dbReference>
<feature type="domain" description="PAS" evidence="6">
    <location>
        <begin position="352"/>
        <end position="388"/>
    </location>
</feature>
<dbReference type="Gene3D" id="1.20.5.1930">
    <property type="match status" value="1"/>
</dbReference>
<evidence type="ECO:0000256" key="1">
    <source>
        <dbReference type="ARBA" id="ARBA00022679"/>
    </source>
</evidence>
<dbReference type="Gene3D" id="3.30.450.20">
    <property type="entry name" value="PAS domain"/>
    <property type="match status" value="3"/>
</dbReference>
<dbReference type="GO" id="GO:0046983">
    <property type="term" value="F:protein dimerization activity"/>
    <property type="evidence" value="ECO:0007669"/>
    <property type="project" value="InterPro"/>
</dbReference>
<gene>
    <name evidence="8" type="ORF">SAMN03097694_0916</name>
</gene>
<dbReference type="InterPro" id="IPR035965">
    <property type="entry name" value="PAS-like_dom_sf"/>
</dbReference>
<protein>
    <submittedName>
        <fullName evidence="8">PAS domain S-box-containing protein</fullName>
    </submittedName>
</protein>
<evidence type="ECO:0000259" key="6">
    <source>
        <dbReference type="PROSITE" id="PS50112"/>
    </source>
</evidence>
<dbReference type="InterPro" id="IPR013656">
    <property type="entry name" value="PAS_4"/>
</dbReference>
<feature type="region of interest" description="Disordered" evidence="5">
    <location>
        <begin position="1"/>
        <end position="34"/>
    </location>
</feature>
<name>A0AB38C3C8_9BURK</name>
<dbReference type="PROSITE" id="PS50113">
    <property type="entry name" value="PAC"/>
    <property type="match status" value="1"/>
</dbReference>
<dbReference type="RefSeq" id="WP_254798337.1">
    <property type="nucleotide sequence ID" value="NZ_FPKH01000001.1"/>
</dbReference>
<feature type="domain" description="PAS" evidence="6">
    <location>
        <begin position="194"/>
        <end position="232"/>
    </location>
</feature>
<keyword evidence="3" id="KW-0902">Two-component regulatory system</keyword>
<dbReference type="SUPFAM" id="SSF55874">
    <property type="entry name" value="ATPase domain of HSP90 chaperone/DNA topoisomerase II/histidine kinase"/>
    <property type="match status" value="1"/>
</dbReference>
<dbReference type="InterPro" id="IPR011712">
    <property type="entry name" value="Sig_transdc_His_kin_sub3_dim/P"/>
</dbReference>
<evidence type="ECO:0000256" key="4">
    <source>
        <dbReference type="SAM" id="Coils"/>
    </source>
</evidence>
<reference evidence="8 9" key="1">
    <citation type="submission" date="2016-11" db="EMBL/GenBank/DDBJ databases">
        <authorList>
            <person name="Varghese N."/>
            <person name="Submissions S."/>
        </authorList>
    </citation>
    <scope>NUCLEOTIDE SEQUENCE [LARGE SCALE GENOMIC DNA]</scope>
    <source>
        <strain evidence="8 9">NFR18</strain>
    </source>
</reference>
<dbReference type="Pfam" id="PF02518">
    <property type="entry name" value="HATPase_c"/>
    <property type="match status" value="1"/>
</dbReference>
<dbReference type="Proteomes" id="UP000182489">
    <property type="component" value="Unassembled WGS sequence"/>
</dbReference>
<evidence type="ECO:0000256" key="3">
    <source>
        <dbReference type="ARBA" id="ARBA00023012"/>
    </source>
</evidence>
<dbReference type="Gene3D" id="3.30.565.10">
    <property type="entry name" value="Histidine kinase-like ATPase, C-terminal domain"/>
    <property type="match status" value="1"/>
</dbReference>
<evidence type="ECO:0000313" key="8">
    <source>
        <dbReference type="EMBL" id="SFX14783.1"/>
    </source>
</evidence>
<feature type="coiled-coil region" evidence="4">
    <location>
        <begin position="43"/>
        <end position="80"/>
    </location>
</feature>
<dbReference type="Pfam" id="PF13426">
    <property type="entry name" value="PAS_9"/>
    <property type="match status" value="1"/>
</dbReference>
<keyword evidence="2" id="KW-0418">Kinase</keyword>
<comment type="caution">
    <text evidence="8">The sequence shown here is derived from an EMBL/GenBank/DDBJ whole genome shotgun (WGS) entry which is preliminary data.</text>
</comment>
<dbReference type="Pfam" id="PF07730">
    <property type="entry name" value="HisKA_3"/>
    <property type="match status" value="1"/>
</dbReference>
<dbReference type="PROSITE" id="PS50112">
    <property type="entry name" value="PAS"/>
    <property type="match status" value="3"/>
</dbReference>
<dbReference type="SMART" id="SM00091">
    <property type="entry name" value="PAS"/>
    <property type="match status" value="3"/>
</dbReference>
<dbReference type="SUPFAM" id="SSF55785">
    <property type="entry name" value="PYP-like sensor domain (PAS domain)"/>
    <property type="match status" value="3"/>
</dbReference>
<dbReference type="CDD" id="cd16917">
    <property type="entry name" value="HATPase_UhpB-NarQ-NarX-like"/>
    <property type="match status" value="1"/>
</dbReference>
<dbReference type="InterPro" id="IPR003594">
    <property type="entry name" value="HATPase_dom"/>
</dbReference>
<dbReference type="PANTHER" id="PTHR24421:SF59">
    <property type="entry name" value="OXYGEN SENSOR HISTIDINE KINASE NREB"/>
    <property type="match status" value="1"/>
</dbReference>
<sequence length="704" mass="78535">MSEPFDEGNVPARLREQAEQLAAQQRQPAPQSNEDVMRQLHELQVSQIELEMQNAALAELEQLKNEYESSRDRYAQLYEQAPVSYFSLAPEGVVTRVNVAACGLLQRDRNQLLGRRFEQFVAPQAQGSFRRFLDAVFTSGARQVLEAQLFGGSAGGMVRIEANFDAASDTARMLVTDLGDEHARESALRRAFVILDSIREGVLVTDSDNRIISVNPAFTTITGYQAEEAIGRDPSFLGGGTHLPHFYETMWRSLHRDGSWYGELVNRRKNGERFVESLSITPMRMADGTISHFVGVFSDITERKLAEADLRELHRELDQRVIDRTAELLHANQHLQLEVQQRERAQEALRDAERFFHATIDSLTDRVLVLDQAGSVAHANQACLDFVGQMHKPLHYLEFCETDPRWQRSAGRELAAGIRSVIAGRADTFALEYEFITRSGPRWSQARVSRFLGEGPLRVVVAHTDITERKLMDGALRQSHAQLRQLALHLETAKEDERKRISRDIHDELGQNLLALRIDISMLSARTEGSHPRLHRRVGAVLSNVDTTIKSVRGIINELRPMALDLGLQAAIEWQVGDFRKRSGVACRLLIRDEALFAAIGSQAEIVLFRIVQEALSNVMRHAEASQVEIELSSDACAVYVAISDNGIGITPQQQRKKQCFGLIGIAERVTALGGHFEVGLPASGAGCRLALQIPLQGVGRPAA</sequence>
<evidence type="ECO:0000256" key="5">
    <source>
        <dbReference type="SAM" id="MobiDB-lite"/>
    </source>
</evidence>
<dbReference type="InterPro" id="IPR001610">
    <property type="entry name" value="PAC"/>
</dbReference>
<accession>A0AB38C3C8</accession>
<dbReference type="SMART" id="SM00387">
    <property type="entry name" value="HATPase_c"/>
    <property type="match status" value="1"/>
</dbReference>
<dbReference type="NCBIfam" id="TIGR00229">
    <property type="entry name" value="sensory_box"/>
    <property type="match status" value="1"/>
</dbReference>
<dbReference type="InterPro" id="IPR000700">
    <property type="entry name" value="PAS-assoc_C"/>
</dbReference>
<dbReference type="InterPro" id="IPR050482">
    <property type="entry name" value="Sensor_HK_TwoCompSys"/>
</dbReference>
<dbReference type="Pfam" id="PF08448">
    <property type="entry name" value="PAS_4"/>
    <property type="match status" value="1"/>
</dbReference>
<dbReference type="InterPro" id="IPR036890">
    <property type="entry name" value="HATPase_C_sf"/>
</dbReference>
<keyword evidence="4" id="KW-0175">Coiled coil</keyword>
<dbReference type="GO" id="GO:0016020">
    <property type="term" value="C:membrane"/>
    <property type="evidence" value="ECO:0007669"/>
    <property type="project" value="InterPro"/>
</dbReference>
<keyword evidence="1" id="KW-0808">Transferase</keyword>
<dbReference type="PANTHER" id="PTHR24421">
    <property type="entry name" value="NITRATE/NITRITE SENSOR PROTEIN NARX-RELATED"/>
    <property type="match status" value="1"/>
</dbReference>
<dbReference type="EMBL" id="FPKH01000001">
    <property type="protein sequence ID" value="SFX14783.1"/>
    <property type="molecule type" value="Genomic_DNA"/>
</dbReference>
<proteinExistence type="predicted"/>
<dbReference type="SMART" id="SM00086">
    <property type="entry name" value="PAC"/>
    <property type="match status" value="2"/>
</dbReference>
<dbReference type="AlphaFoldDB" id="A0AB38C3C8"/>
<evidence type="ECO:0000313" key="9">
    <source>
        <dbReference type="Proteomes" id="UP000182489"/>
    </source>
</evidence>
<evidence type="ECO:0000259" key="7">
    <source>
        <dbReference type="PROSITE" id="PS50113"/>
    </source>
</evidence>
<dbReference type="GO" id="GO:0000155">
    <property type="term" value="F:phosphorelay sensor kinase activity"/>
    <property type="evidence" value="ECO:0007669"/>
    <property type="project" value="InterPro"/>
</dbReference>
<feature type="compositionally biased region" description="Low complexity" evidence="5">
    <location>
        <begin position="19"/>
        <end position="31"/>
    </location>
</feature>
<dbReference type="CDD" id="cd00130">
    <property type="entry name" value="PAS"/>
    <property type="match status" value="2"/>
</dbReference>